<dbReference type="InterPro" id="IPR000477">
    <property type="entry name" value="RT_dom"/>
</dbReference>
<dbReference type="InterPro" id="IPR043502">
    <property type="entry name" value="DNA/RNA_pol_sf"/>
</dbReference>
<evidence type="ECO:0000256" key="1">
    <source>
        <dbReference type="ARBA" id="ARBA00010879"/>
    </source>
</evidence>
<dbReference type="Proteomes" id="UP000265180">
    <property type="component" value="Chromosome 24"/>
</dbReference>
<dbReference type="PANTHER" id="PTHR47027:SF28">
    <property type="entry name" value="ENDONUCLEASE-REVERSE TRANSCRIPTASE"/>
    <property type="match status" value="1"/>
</dbReference>
<dbReference type="AlphaFoldDB" id="A0A3P9JZH0"/>
<proteinExistence type="inferred from homology"/>
<dbReference type="InterPro" id="IPR043128">
    <property type="entry name" value="Rev_trsase/Diguanyl_cyclase"/>
</dbReference>
<evidence type="ECO:0000313" key="6">
    <source>
        <dbReference type="Proteomes" id="UP000265180"/>
    </source>
</evidence>
<dbReference type="InterPro" id="IPR005135">
    <property type="entry name" value="Endo/exonuclease/phosphatase"/>
</dbReference>
<evidence type="ECO:0000256" key="2">
    <source>
        <dbReference type="ARBA" id="ARBA00012180"/>
    </source>
</evidence>
<dbReference type="SUPFAM" id="SSF56219">
    <property type="entry name" value="DNase I-like"/>
    <property type="match status" value="1"/>
</dbReference>
<sequence length="1002" mass="117111">MAKITMRIIHNTLDIPDRSRPGLTTTATDAVNLQGVGGNLTTVGRRKRGGRRVRGQREKGKGRNIGLRIGTLNVGTMTGKGRELADMMERRKVDVLCVQETRWKGSKARSIGGGYKLFYHGVDRKRNGVGVILKGEFVNSVLEVKRVSDRLMSLKLEIEGVMVNVVSGYAPQVGCELEVKERFWSELDEVIESFPRGERVVIGADFNGHVGEGNRGDEEVMGRFGVKERNLEGQMVVDFAKRMEMAVVNTYFQKREEHRVTYRSGGRSTQVDYILCRRSHLREVNDCKVVVGESVARQHRMVVCKMTLEVRKKKRGKTEKKTKWWKLQNEETCEEFRQKLRQVLGGQDELPDDWETTAEIIRETGRKVLGVSSGKRKDGKETWWWNEEVQECVQRKRLAKRKWDVERTEEGRQEYKEAQRRVKREVAKAKQKAYDELYDRLDTKEGEKDLYRLARQRDRDGKDVQQIRVIKDRDGKVLTTQESVQKRWKEYFEELMNEENDRERREEDVVVVEQEVAEIGKDEVRKALKRMKSGKAVGPDDLPVEVWKCLGETAVEFLTRLFNRILESEKMPEEWRRSVLVPIFKNKGDTQNCSNYRGIKLMSHTMKLWERVVEARLRKKVEICEQQYGFMPRKSTTDAIFALRMLMEKYREGQKELHCVFVDLEKAYDRVPREELWYCMRSSGVAEKYVRVVQDMYERSMTVVRCAVGQTEEFKVEVGLHQGSALSPFLFAMLMDRLTDEVRQESPWTMMFADDIVICSESREQVEEQLERWRFALERRGMKVSRSKTEYMCLNERDQGRSVRLQGAEVKKVQEFKYLGSTVQCDGECGKEVKRRVQAGWSGWRKVSGVLCDRRVPARLKGKVYKTVVRPALLYGLETVAVRQRQEAEMEVAEMKMLRFSLGVTRLDRIRNEYIRGTAHVACVSDKVREARLRWFGHVQRRDSGYIGRRMLEMELPGRRARGRPKRRYMDVLTEDMKLANVRVEDVHDRVRWKRMIRCGDP</sequence>
<dbReference type="Pfam" id="PF00078">
    <property type="entry name" value="RVT_1"/>
    <property type="match status" value="1"/>
</dbReference>
<evidence type="ECO:0000259" key="4">
    <source>
        <dbReference type="PROSITE" id="PS50878"/>
    </source>
</evidence>
<dbReference type="SUPFAM" id="SSF56672">
    <property type="entry name" value="DNA/RNA polymerases"/>
    <property type="match status" value="1"/>
</dbReference>
<dbReference type="InterPro" id="IPR036691">
    <property type="entry name" value="Endo/exonu/phosph_ase_sf"/>
</dbReference>
<organism evidence="5 6">
    <name type="scientific">Oryzias latipes</name>
    <name type="common">Japanese rice fish</name>
    <name type="synonym">Japanese killifish</name>
    <dbReference type="NCBI Taxonomy" id="8090"/>
    <lineage>
        <taxon>Eukaryota</taxon>
        <taxon>Metazoa</taxon>
        <taxon>Chordata</taxon>
        <taxon>Craniata</taxon>
        <taxon>Vertebrata</taxon>
        <taxon>Euteleostomi</taxon>
        <taxon>Actinopterygii</taxon>
        <taxon>Neopterygii</taxon>
        <taxon>Teleostei</taxon>
        <taxon>Neoteleostei</taxon>
        <taxon>Acanthomorphata</taxon>
        <taxon>Ovalentaria</taxon>
        <taxon>Atherinomorphae</taxon>
        <taxon>Beloniformes</taxon>
        <taxon>Adrianichthyidae</taxon>
        <taxon>Oryziinae</taxon>
        <taxon>Oryzias</taxon>
    </lineage>
</organism>
<dbReference type="Pfam" id="PF03372">
    <property type="entry name" value="Exo_endo_phos"/>
    <property type="match status" value="1"/>
</dbReference>
<dbReference type="PANTHER" id="PTHR47027">
    <property type="entry name" value="REVERSE TRANSCRIPTASE DOMAIN-CONTAINING PROTEIN"/>
    <property type="match status" value="1"/>
</dbReference>
<dbReference type="Gene3D" id="3.60.10.10">
    <property type="entry name" value="Endonuclease/exonuclease/phosphatase"/>
    <property type="match status" value="1"/>
</dbReference>
<reference evidence="5" key="4">
    <citation type="submission" date="2025-09" db="UniProtKB">
        <authorList>
            <consortium name="Ensembl"/>
        </authorList>
    </citation>
    <scope>IDENTIFICATION</scope>
    <source>
        <strain evidence="5">HNI</strain>
    </source>
</reference>
<accession>A0A3P9JZH0</accession>
<reference evidence="5" key="3">
    <citation type="submission" date="2025-08" db="UniProtKB">
        <authorList>
            <consortium name="Ensembl"/>
        </authorList>
    </citation>
    <scope>IDENTIFICATION</scope>
    <source>
        <strain evidence="5">HNI</strain>
    </source>
</reference>
<dbReference type="EC" id="3.1.26.4" evidence="2"/>
<dbReference type="GO" id="GO:0004523">
    <property type="term" value="F:RNA-DNA hybrid ribonuclease activity"/>
    <property type="evidence" value="ECO:0007669"/>
    <property type="project" value="UniProtKB-EC"/>
</dbReference>
<reference key="1">
    <citation type="journal article" date="2007" name="Nature">
        <title>The medaka draft genome and insights into vertebrate genome evolution.</title>
        <authorList>
            <person name="Kasahara M."/>
            <person name="Naruse K."/>
            <person name="Sasaki S."/>
            <person name="Nakatani Y."/>
            <person name="Qu W."/>
            <person name="Ahsan B."/>
            <person name="Yamada T."/>
            <person name="Nagayasu Y."/>
            <person name="Doi K."/>
            <person name="Kasai Y."/>
            <person name="Jindo T."/>
            <person name="Kobayashi D."/>
            <person name="Shimada A."/>
            <person name="Toyoda A."/>
            <person name="Kuroki Y."/>
            <person name="Fujiyama A."/>
            <person name="Sasaki T."/>
            <person name="Shimizu A."/>
            <person name="Asakawa S."/>
            <person name="Shimizu N."/>
            <person name="Hashimoto S."/>
            <person name="Yang J."/>
            <person name="Lee Y."/>
            <person name="Matsushima K."/>
            <person name="Sugano S."/>
            <person name="Sakaizumi M."/>
            <person name="Narita T."/>
            <person name="Ohishi K."/>
            <person name="Haga S."/>
            <person name="Ohta F."/>
            <person name="Nomoto H."/>
            <person name="Nogata K."/>
            <person name="Morishita T."/>
            <person name="Endo T."/>
            <person name="Shin-I T."/>
            <person name="Takeda H."/>
            <person name="Morishita S."/>
            <person name="Kohara Y."/>
        </authorList>
    </citation>
    <scope>NUCLEOTIDE SEQUENCE [LARGE SCALE GENOMIC DNA]</scope>
    <source>
        <strain>Hd-rR</strain>
    </source>
</reference>
<dbReference type="PROSITE" id="PS50878">
    <property type="entry name" value="RT_POL"/>
    <property type="match status" value="1"/>
</dbReference>
<reference evidence="5 6" key="2">
    <citation type="submission" date="2017-04" db="EMBL/GenBank/DDBJ databases">
        <title>CpG methylation of centromeres and impact of large insertions on vertebrate speciation.</title>
        <authorList>
            <person name="Ichikawa K."/>
            <person name="Yoshimura J."/>
            <person name="Morishita S."/>
        </authorList>
    </citation>
    <scope>NUCLEOTIDE SEQUENCE</scope>
    <source>
        <strain evidence="5 6">HNI</strain>
    </source>
</reference>
<name>A0A3P9JZH0_ORYLA</name>
<dbReference type="Gene3D" id="3.30.70.270">
    <property type="match status" value="1"/>
</dbReference>
<keyword evidence="3" id="KW-0175">Coiled coil</keyword>
<evidence type="ECO:0000256" key="3">
    <source>
        <dbReference type="SAM" id="Coils"/>
    </source>
</evidence>
<feature type="domain" description="Reverse transcriptase" evidence="4">
    <location>
        <begin position="564"/>
        <end position="823"/>
    </location>
</feature>
<dbReference type="CDD" id="cd01650">
    <property type="entry name" value="RT_nLTR_like"/>
    <property type="match status" value="1"/>
</dbReference>
<protein>
    <recommendedName>
        <fullName evidence="2">ribonuclease H</fullName>
        <ecNumber evidence="2">3.1.26.4</ecNumber>
    </recommendedName>
</protein>
<dbReference type="CDD" id="cd09076">
    <property type="entry name" value="L1-EN"/>
    <property type="match status" value="1"/>
</dbReference>
<comment type="similarity">
    <text evidence="1">Belongs to the beta type-B retroviral polymerase family. HERV class-II K(HML-2) pol subfamily.</text>
</comment>
<feature type="coiled-coil region" evidence="3">
    <location>
        <begin position="405"/>
        <end position="432"/>
    </location>
</feature>
<evidence type="ECO:0000313" key="5">
    <source>
        <dbReference type="Ensembl" id="ENSORLP00020001697.1"/>
    </source>
</evidence>
<dbReference type="Ensembl" id="ENSORLT00020012600.1">
    <property type="protein sequence ID" value="ENSORLP00020001697.1"/>
    <property type="gene ID" value="ENSORLG00020002402.1"/>
</dbReference>